<protein>
    <submittedName>
        <fullName evidence="1">Uncharacterized protein</fullName>
    </submittedName>
</protein>
<dbReference type="STRING" id="84029.CROST_37900"/>
<dbReference type="PANTHER" id="PTHR32089">
    <property type="entry name" value="METHYL-ACCEPTING CHEMOTAXIS PROTEIN MCPB"/>
    <property type="match status" value="1"/>
</dbReference>
<dbReference type="KEGG" id="crw:CROST_041350"/>
<dbReference type="InterPro" id="IPR011644">
    <property type="entry name" value="Heme_NO-bd"/>
</dbReference>
<dbReference type="InterPro" id="IPR004089">
    <property type="entry name" value="MCPsignal_dom"/>
</dbReference>
<dbReference type="SMART" id="SM00283">
    <property type="entry name" value="MA"/>
    <property type="match status" value="1"/>
</dbReference>
<dbReference type="PANTHER" id="PTHR32089:SF112">
    <property type="entry name" value="LYSOZYME-LIKE PROTEIN-RELATED"/>
    <property type="match status" value="1"/>
</dbReference>
<sequence>MKGTVVGTWVNTCKGLYGEEVVGNALEEVGFKRKKIFSPLEDVDDDKVNRFIEYISDNVKEEKNSIWEKIGEDNVKAFHKAFPAFFEHENLYSFFKSMFDVHVVMTKKFPGAKPPLVLIKPISKREAIFTYRSKRGMFGYLKGLIKGSADHFNEKLKIEELEKTAESVSFKFTFDKDIYYKKVFKINKMLSLGFIKSIPAKISIVTLLIGIIVFIPVLGVNNIVKALICAAVEALVAFIASTFLMGPLGIIKEEIGRLKRHEFSVDGDIETSDFWEDIYEELKDYSKEITKDFVGFKGLTDEMNTFVENINAITKTMDETSKDISDVVEQVAAGAVSQADNTQGSVTVLNDNINGLKRVVDVENQNKIQLEKTIEKIDNSYKNVNTTSENITNSINEFKIVKDKGRELSNKASDITNIVSIVSEISDQTNLLALNASIEAARAGEAGRGFSVVAEEVKKLAEQTKEAVENINTNLEQFVVNINELVDRIEAQYGVLEGEISNLTNVRSLSNDANVSAKKVSDAMIKTVEELNREAKSISEIYNKMETLAAIAEENSASSQEVSASVTSYTEEIVKLTDKIGEFKGIAENFRNDLKRYKI</sequence>
<dbReference type="Pfam" id="PF07700">
    <property type="entry name" value="HNOB"/>
    <property type="match status" value="1"/>
</dbReference>
<dbReference type="InterPro" id="IPR038158">
    <property type="entry name" value="H-NOX_domain_sf"/>
</dbReference>
<dbReference type="GO" id="GO:0020037">
    <property type="term" value="F:heme binding"/>
    <property type="evidence" value="ECO:0007669"/>
    <property type="project" value="InterPro"/>
</dbReference>
<organism evidence="1 2">
    <name type="scientific">Clostridium felsineum</name>
    <dbReference type="NCBI Taxonomy" id="36839"/>
    <lineage>
        <taxon>Bacteria</taxon>
        <taxon>Bacillati</taxon>
        <taxon>Bacillota</taxon>
        <taxon>Clostridia</taxon>
        <taxon>Eubacteriales</taxon>
        <taxon>Clostridiaceae</taxon>
        <taxon>Clostridium</taxon>
    </lineage>
</organism>
<dbReference type="SUPFAM" id="SSF111126">
    <property type="entry name" value="Ligand-binding domain in the NO signalling and Golgi transport"/>
    <property type="match status" value="1"/>
</dbReference>
<proteinExistence type="predicted"/>
<dbReference type="AlphaFoldDB" id="A0A1S8KZQ7"/>
<dbReference type="EMBL" id="CP096983">
    <property type="protein sequence ID" value="URZ13369.1"/>
    <property type="molecule type" value="Genomic_DNA"/>
</dbReference>
<dbReference type="GO" id="GO:0016020">
    <property type="term" value="C:membrane"/>
    <property type="evidence" value="ECO:0007669"/>
    <property type="project" value="InterPro"/>
</dbReference>
<dbReference type="GO" id="GO:0007165">
    <property type="term" value="P:signal transduction"/>
    <property type="evidence" value="ECO:0007669"/>
    <property type="project" value="InterPro"/>
</dbReference>
<keyword evidence="2" id="KW-1185">Reference proteome</keyword>
<dbReference type="Proteomes" id="UP000190951">
    <property type="component" value="Chromosome"/>
</dbReference>
<dbReference type="Gene3D" id="1.10.287.950">
    <property type="entry name" value="Methyl-accepting chemotaxis protein"/>
    <property type="match status" value="1"/>
</dbReference>
<dbReference type="Pfam" id="PF00015">
    <property type="entry name" value="MCPsignal"/>
    <property type="match status" value="1"/>
</dbReference>
<accession>A0A1S8KZQ7</accession>
<reference evidence="1 2" key="1">
    <citation type="submission" date="2022-04" db="EMBL/GenBank/DDBJ databases">
        <title>Genome sequence of C. roseum typestrain.</title>
        <authorList>
            <person name="Poehlein A."/>
            <person name="Schoch T."/>
            <person name="Duerre P."/>
            <person name="Daniel R."/>
        </authorList>
    </citation>
    <scope>NUCLEOTIDE SEQUENCE [LARGE SCALE GENOMIC DNA]</scope>
    <source>
        <strain evidence="1 2">DSM 7320</strain>
    </source>
</reference>
<evidence type="ECO:0000313" key="2">
    <source>
        <dbReference type="Proteomes" id="UP000190951"/>
    </source>
</evidence>
<dbReference type="InterPro" id="IPR024096">
    <property type="entry name" value="NO_sig/Golgi_transp_ligand-bd"/>
</dbReference>
<evidence type="ECO:0000313" key="1">
    <source>
        <dbReference type="EMBL" id="URZ13369.1"/>
    </source>
</evidence>
<gene>
    <name evidence="1" type="ORF">CROST_041350</name>
</gene>
<dbReference type="RefSeq" id="WP_077834890.1">
    <property type="nucleotide sequence ID" value="NZ_CP096983.1"/>
</dbReference>
<dbReference type="SUPFAM" id="SSF58104">
    <property type="entry name" value="Methyl-accepting chemotaxis protein (MCP) signaling domain"/>
    <property type="match status" value="1"/>
</dbReference>
<dbReference type="PROSITE" id="PS50111">
    <property type="entry name" value="CHEMOTAXIS_TRANSDUC_2"/>
    <property type="match status" value="1"/>
</dbReference>
<name>A0A1S8KZQ7_9CLOT</name>
<dbReference type="Gene3D" id="3.90.1520.10">
    <property type="entry name" value="H-NOX domain"/>
    <property type="match status" value="1"/>
</dbReference>